<protein>
    <submittedName>
        <fullName evidence="2">ATP-dependent DNA ligase</fullName>
    </submittedName>
</protein>
<proteinExistence type="predicted"/>
<sequence length="111" mass="12329">MGMLKYGTREIALEDRLLAHISVIVTQKLRRRESFLLTLQASDFRMATEALWISCNSDISFAYSGNRVPSLNQAWLEQMMTQSFSAHGLDLAAHTEPAAAGRSERVGARAS</sequence>
<evidence type="ECO:0000313" key="3">
    <source>
        <dbReference type="Proteomes" id="UP000288603"/>
    </source>
</evidence>
<dbReference type="AlphaFoldDB" id="A0A3S3ZTF1"/>
<comment type="caution">
    <text evidence="2">The sequence shown here is derived from an EMBL/GenBank/DDBJ whole genome shotgun (WGS) entry which is preliminary data.</text>
</comment>
<dbReference type="OrthoDB" id="5117680at2"/>
<feature type="domain" description="DUF7882" evidence="1">
    <location>
        <begin position="1"/>
        <end position="92"/>
    </location>
</feature>
<reference evidence="2 3" key="1">
    <citation type="submission" date="2018-12" db="EMBL/GenBank/DDBJ databases">
        <authorList>
            <person name="Li F."/>
        </authorList>
    </citation>
    <scope>NUCLEOTIDE SEQUENCE [LARGE SCALE GENOMIC DNA]</scope>
    <source>
        <strain evidence="2 3">8H24J-4-2</strain>
    </source>
</reference>
<evidence type="ECO:0000313" key="2">
    <source>
        <dbReference type="EMBL" id="RWZ64276.1"/>
    </source>
</evidence>
<evidence type="ECO:0000259" key="1">
    <source>
        <dbReference type="Pfam" id="PF25355"/>
    </source>
</evidence>
<dbReference type="Pfam" id="PF25355">
    <property type="entry name" value="DUF7882"/>
    <property type="match status" value="1"/>
</dbReference>
<organism evidence="2 3">
    <name type="scientific">Labedella populi</name>
    <dbReference type="NCBI Taxonomy" id="2498850"/>
    <lineage>
        <taxon>Bacteria</taxon>
        <taxon>Bacillati</taxon>
        <taxon>Actinomycetota</taxon>
        <taxon>Actinomycetes</taxon>
        <taxon>Micrococcales</taxon>
        <taxon>Microbacteriaceae</taxon>
        <taxon>Labedella</taxon>
    </lineage>
</organism>
<dbReference type="GO" id="GO:0016874">
    <property type="term" value="F:ligase activity"/>
    <property type="evidence" value="ECO:0007669"/>
    <property type="project" value="UniProtKB-KW"/>
</dbReference>
<keyword evidence="2" id="KW-0436">Ligase</keyword>
<dbReference type="EMBL" id="RZNC01000002">
    <property type="protein sequence ID" value="RWZ64276.1"/>
    <property type="molecule type" value="Genomic_DNA"/>
</dbReference>
<dbReference type="InterPro" id="IPR057204">
    <property type="entry name" value="DUF7882"/>
</dbReference>
<dbReference type="Proteomes" id="UP000288603">
    <property type="component" value="Unassembled WGS sequence"/>
</dbReference>
<keyword evidence="3" id="KW-1185">Reference proteome</keyword>
<accession>A0A3S3ZTF1</accession>
<gene>
    <name evidence="2" type="ORF">ELQ92_05770</name>
</gene>
<dbReference type="RefSeq" id="WP_128498076.1">
    <property type="nucleotide sequence ID" value="NZ_RZNC01000002.1"/>
</dbReference>
<name>A0A3S3ZTF1_9MICO</name>